<name>B4LF70_DROVI</name>
<dbReference type="EMBL" id="CH940647">
    <property type="protein sequence ID" value="EDW70258.1"/>
    <property type="molecule type" value="Genomic_DNA"/>
</dbReference>
<dbReference type="InParanoid" id="B4LF70"/>
<dbReference type="OrthoDB" id="7883411at2759"/>
<evidence type="ECO:0000256" key="1">
    <source>
        <dbReference type="SAM" id="SignalP"/>
    </source>
</evidence>
<sequence>MKIMLSNKTLHKFLLLLLLLMLASVWSHPLNKQPETEGSVAQRPVFLIQNNVNAEDAKNYQITIPKEFKPGEPCLTISWKTNPDGSGPDDPRIYMVDGYFKIMPAQANKQQ</sequence>
<dbReference type="KEGG" id="dvi:6622296"/>
<dbReference type="OMA" id="IACAWSQ"/>
<feature type="signal peptide" evidence="1">
    <location>
        <begin position="1"/>
        <end position="27"/>
    </location>
</feature>
<organism evidence="2 3">
    <name type="scientific">Drosophila virilis</name>
    <name type="common">Fruit fly</name>
    <dbReference type="NCBI Taxonomy" id="7244"/>
    <lineage>
        <taxon>Eukaryota</taxon>
        <taxon>Metazoa</taxon>
        <taxon>Ecdysozoa</taxon>
        <taxon>Arthropoda</taxon>
        <taxon>Hexapoda</taxon>
        <taxon>Insecta</taxon>
        <taxon>Pterygota</taxon>
        <taxon>Neoptera</taxon>
        <taxon>Endopterygota</taxon>
        <taxon>Diptera</taxon>
        <taxon>Brachycera</taxon>
        <taxon>Muscomorpha</taxon>
        <taxon>Ephydroidea</taxon>
        <taxon>Drosophilidae</taxon>
        <taxon>Drosophila</taxon>
    </lineage>
</organism>
<reference evidence="2 3" key="1">
    <citation type="journal article" date="2007" name="Nature">
        <title>Evolution of genes and genomes on the Drosophila phylogeny.</title>
        <authorList>
            <consortium name="Drosophila 12 Genomes Consortium"/>
            <person name="Clark A.G."/>
            <person name="Eisen M.B."/>
            <person name="Smith D.R."/>
            <person name="Bergman C.M."/>
            <person name="Oliver B."/>
            <person name="Markow T.A."/>
            <person name="Kaufman T.C."/>
            <person name="Kellis M."/>
            <person name="Gelbart W."/>
            <person name="Iyer V.N."/>
            <person name="Pollard D.A."/>
            <person name="Sackton T.B."/>
            <person name="Larracuente A.M."/>
            <person name="Singh N.D."/>
            <person name="Abad J.P."/>
            <person name="Abt D.N."/>
            <person name="Adryan B."/>
            <person name="Aguade M."/>
            <person name="Akashi H."/>
            <person name="Anderson W.W."/>
            <person name="Aquadro C.F."/>
            <person name="Ardell D.H."/>
            <person name="Arguello R."/>
            <person name="Artieri C.G."/>
            <person name="Barbash D.A."/>
            <person name="Barker D."/>
            <person name="Barsanti P."/>
            <person name="Batterham P."/>
            <person name="Batzoglou S."/>
            <person name="Begun D."/>
            <person name="Bhutkar A."/>
            <person name="Blanco E."/>
            <person name="Bosak S.A."/>
            <person name="Bradley R.K."/>
            <person name="Brand A.D."/>
            <person name="Brent M.R."/>
            <person name="Brooks A.N."/>
            <person name="Brown R.H."/>
            <person name="Butlin R.K."/>
            <person name="Caggese C."/>
            <person name="Calvi B.R."/>
            <person name="Bernardo de Carvalho A."/>
            <person name="Caspi A."/>
            <person name="Castrezana S."/>
            <person name="Celniker S.E."/>
            <person name="Chang J.L."/>
            <person name="Chapple C."/>
            <person name="Chatterji S."/>
            <person name="Chinwalla A."/>
            <person name="Civetta A."/>
            <person name="Clifton S.W."/>
            <person name="Comeron J.M."/>
            <person name="Costello J.C."/>
            <person name="Coyne J.A."/>
            <person name="Daub J."/>
            <person name="David R.G."/>
            <person name="Delcher A.L."/>
            <person name="Delehaunty K."/>
            <person name="Do C.B."/>
            <person name="Ebling H."/>
            <person name="Edwards K."/>
            <person name="Eickbush T."/>
            <person name="Evans J.D."/>
            <person name="Filipski A."/>
            <person name="Findeiss S."/>
            <person name="Freyhult E."/>
            <person name="Fulton L."/>
            <person name="Fulton R."/>
            <person name="Garcia A.C."/>
            <person name="Gardiner A."/>
            <person name="Garfield D.A."/>
            <person name="Garvin B.E."/>
            <person name="Gibson G."/>
            <person name="Gilbert D."/>
            <person name="Gnerre S."/>
            <person name="Godfrey J."/>
            <person name="Good R."/>
            <person name="Gotea V."/>
            <person name="Gravely B."/>
            <person name="Greenberg A.J."/>
            <person name="Griffiths-Jones S."/>
            <person name="Gross S."/>
            <person name="Guigo R."/>
            <person name="Gustafson E.A."/>
            <person name="Haerty W."/>
            <person name="Hahn M.W."/>
            <person name="Halligan D.L."/>
            <person name="Halpern A.L."/>
            <person name="Halter G.M."/>
            <person name="Han M.V."/>
            <person name="Heger A."/>
            <person name="Hillier L."/>
            <person name="Hinrichs A.S."/>
            <person name="Holmes I."/>
            <person name="Hoskins R.A."/>
            <person name="Hubisz M.J."/>
            <person name="Hultmark D."/>
            <person name="Huntley M.A."/>
            <person name="Jaffe D.B."/>
            <person name="Jagadeeshan S."/>
            <person name="Jeck W.R."/>
            <person name="Johnson J."/>
            <person name="Jones C.D."/>
            <person name="Jordan W.C."/>
            <person name="Karpen G.H."/>
            <person name="Kataoka E."/>
            <person name="Keightley P.D."/>
            <person name="Kheradpour P."/>
            <person name="Kirkness E.F."/>
            <person name="Koerich L.B."/>
            <person name="Kristiansen K."/>
            <person name="Kudrna D."/>
            <person name="Kulathinal R.J."/>
            <person name="Kumar S."/>
            <person name="Kwok R."/>
            <person name="Lander E."/>
            <person name="Langley C.H."/>
            <person name="Lapoint R."/>
            <person name="Lazzaro B.P."/>
            <person name="Lee S.J."/>
            <person name="Levesque L."/>
            <person name="Li R."/>
            <person name="Lin C.F."/>
            <person name="Lin M.F."/>
            <person name="Lindblad-Toh K."/>
            <person name="Llopart A."/>
            <person name="Long M."/>
            <person name="Low L."/>
            <person name="Lozovsky E."/>
            <person name="Lu J."/>
            <person name="Luo M."/>
            <person name="Machado C.A."/>
            <person name="Makalowski W."/>
            <person name="Marzo M."/>
            <person name="Matsuda M."/>
            <person name="Matzkin L."/>
            <person name="McAllister B."/>
            <person name="McBride C.S."/>
            <person name="McKernan B."/>
            <person name="McKernan K."/>
            <person name="Mendez-Lago M."/>
            <person name="Minx P."/>
            <person name="Mollenhauer M.U."/>
            <person name="Montooth K."/>
            <person name="Mount S.M."/>
            <person name="Mu X."/>
            <person name="Myers E."/>
            <person name="Negre B."/>
            <person name="Newfeld S."/>
            <person name="Nielsen R."/>
            <person name="Noor M.A."/>
            <person name="O'Grady P."/>
            <person name="Pachter L."/>
            <person name="Papaceit M."/>
            <person name="Parisi M.J."/>
            <person name="Parisi M."/>
            <person name="Parts L."/>
            <person name="Pedersen J.S."/>
            <person name="Pesole G."/>
            <person name="Phillippy A.M."/>
            <person name="Ponting C.P."/>
            <person name="Pop M."/>
            <person name="Porcelli D."/>
            <person name="Powell J.R."/>
            <person name="Prohaska S."/>
            <person name="Pruitt K."/>
            <person name="Puig M."/>
            <person name="Quesneville H."/>
            <person name="Ram K.R."/>
            <person name="Rand D."/>
            <person name="Rasmussen M.D."/>
            <person name="Reed L.K."/>
            <person name="Reenan R."/>
            <person name="Reily A."/>
            <person name="Remington K.A."/>
            <person name="Rieger T.T."/>
            <person name="Ritchie M.G."/>
            <person name="Robin C."/>
            <person name="Rogers Y.H."/>
            <person name="Rohde C."/>
            <person name="Rozas J."/>
            <person name="Rubenfield M.J."/>
            <person name="Ruiz A."/>
            <person name="Russo S."/>
            <person name="Salzberg S.L."/>
            <person name="Sanchez-Gracia A."/>
            <person name="Saranga D.J."/>
            <person name="Sato H."/>
            <person name="Schaeffer S.W."/>
            <person name="Schatz M.C."/>
            <person name="Schlenke T."/>
            <person name="Schwartz R."/>
            <person name="Segarra C."/>
            <person name="Singh R.S."/>
            <person name="Sirot L."/>
            <person name="Sirota M."/>
            <person name="Sisneros N.B."/>
            <person name="Smith C.D."/>
            <person name="Smith T.F."/>
            <person name="Spieth J."/>
            <person name="Stage D.E."/>
            <person name="Stark A."/>
            <person name="Stephan W."/>
            <person name="Strausberg R.L."/>
            <person name="Strempel S."/>
            <person name="Sturgill D."/>
            <person name="Sutton G."/>
            <person name="Sutton G.G."/>
            <person name="Tao W."/>
            <person name="Teichmann S."/>
            <person name="Tobari Y.N."/>
            <person name="Tomimura Y."/>
            <person name="Tsolas J.M."/>
            <person name="Valente V.L."/>
            <person name="Venter E."/>
            <person name="Venter J.C."/>
            <person name="Vicario S."/>
            <person name="Vieira F.G."/>
            <person name="Vilella A.J."/>
            <person name="Villasante A."/>
            <person name="Walenz B."/>
            <person name="Wang J."/>
            <person name="Wasserman M."/>
            <person name="Watts T."/>
            <person name="Wilson D."/>
            <person name="Wilson R.K."/>
            <person name="Wing R.A."/>
            <person name="Wolfner M.F."/>
            <person name="Wong A."/>
            <person name="Wong G.K."/>
            <person name="Wu C.I."/>
            <person name="Wu G."/>
            <person name="Yamamoto D."/>
            <person name="Yang H.P."/>
            <person name="Yang S.P."/>
            <person name="Yorke J.A."/>
            <person name="Yoshida K."/>
            <person name="Zdobnov E."/>
            <person name="Zhang P."/>
            <person name="Zhang Y."/>
            <person name="Zimin A.V."/>
            <person name="Baldwin J."/>
            <person name="Abdouelleil A."/>
            <person name="Abdulkadir J."/>
            <person name="Abebe A."/>
            <person name="Abera B."/>
            <person name="Abreu J."/>
            <person name="Acer S.C."/>
            <person name="Aftuck L."/>
            <person name="Alexander A."/>
            <person name="An P."/>
            <person name="Anderson E."/>
            <person name="Anderson S."/>
            <person name="Arachi H."/>
            <person name="Azer M."/>
            <person name="Bachantsang P."/>
            <person name="Barry A."/>
            <person name="Bayul T."/>
            <person name="Berlin A."/>
            <person name="Bessette D."/>
            <person name="Bloom T."/>
            <person name="Blye J."/>
            <person name="Boguslavskiy L."/>
            <person name="Bonnet C."/>
            <person name="Boukhgalter B."/>
            <person name="Bourzgui I."/>
            <person name="Brown A."/>
            <person name="Cahill P."/>
            <person name="Channer S."/>
            <person name="Cheshatsang Y."/>
            <person name="Chuda L."/>
            <person name="Citroen M."/>
            <person name="Collymore A."/>
            <person name="Cooke P."/>
            <person name="Costello M."/>
            <person name="D'Aco K."/>
            <person name="Daza R."/>
            <person name="De Haan G."/>
            <person name="DeGray S."/>
            <person name="DeMaso C."/>
            <person name="Dhargay N."/>
            <person name="Dooley K."/>
            <person name="Dooley E."/>
            <person name="Doricent M."/>
            <person name="Dorje P."/>
            <person name="Dorjee K."/>
            <person name="Dupes A."/>
            <person name="Elong R."/>
            <person name="Falk J."/>
            <person name="Farina A."/>
            <person name="Faro S."/>
            <person name="Ferguson D."/>
            <person name="Fisher S."/>
            <person name="Foley C.D."/>
            <person name="Franke A."/>
            <person name="Friedrich D."/>
            <person name="Gadbois L."/>
            <person name="Gearin G."/>
            <person name="Gearin C.R."/>
            <person name="Giannoukos G."/>
            <person name="Goode T."/>
            <person name="Graham J."/>
            <person name="Grandbois E."/>
            <person name="Grewal S."/>
            <person name="Gyaltsen K."/>
            <person name="Hafez N."/>
            <person name="Hagos B."/>
            <person name="Hall J."/>
            <person name="Henson C."/>
            <person name="Hollinger A."/>
            <person name="Honan T."/>
            <person name="Huard M.D."/>
            <person name="Hughes L."/>
            <person name="Hurhula B."/>
            <person name="Husby M.E."/>
            <person name="Kamat A."/>
            <person name="Kanga B."/>
            <person name="Kashin S."/>
            <person name="Khazanovich D."/>
            <person name="Kisner P."/>
            <person name="Lance K."/>
            <person name="Lara M."/>
            <person name="Lee W."/>
            <person name="Lennon N."/>
            <person name="Letendre F."/>
            <person name="LeVine R."/>
            <person name="Lipovsky A."/>
            <person name="Liu X."/>
            <person name="Liu J."/>
            <person name="Liu S."/>
            <person name="Lokyitsang T."/>
            <person name="Lokyitsang Y."/>
            <person name="Lubonja R."/>
            <person name="Lui A."/>
            <person name="MacDonald P."/>
            <person name="Magnisalis V."/>
            <person name="Maru K."/>
            <person name="Matthews C."/>
            <person name="McCusker W."/>
            <person name="McDonough S."/>
            <person name="Mehta T."/>
            <person name="Meldrim J."/>
            <person name="Meneus L."/>
            <person name="Mihai O."/>
            <person name="Mihalev A."/>
            <person name="Mihova T."/>
            <person name="Mittelman R."/>
            <person name="Mlenga V."/>
            <person name="Montmayeur A."/>
            <person name="Mulrain L."/>
            <person name="Navidi A."/>
            <person name="Naylor J."/>
            <person name="Negash T."/>
            <person name="Nguyen T."/>
            <person name="Nguyen N."/>
            <person name="Nicol R."/>
            <person name="Norbu C."/>
            <person name="Norbu N."/>
            <person name="Novod N."/>
            <person name="O'Neill B."/>
            <person name="Osman S."/>
            <person name="Markiewicz E."/>
            <person name="Oyono O.L."/>
            <person name="Patti C."/>
            <person name="Phunkhang P."/>
            <person name="Pierre F."/>
            <person name="Priest M."/>
            <person name="Raghuraman S."/>
            <person name="Rege F."/>
            <person name="Reyes R."/>
            <person name="Rise C."/>
            <person name="Rogov P."/>
            <person name="Ross K."/>
            <person name="Ryan E."/>
            <person name="Settipalli S."/>
            <person name="Shea T."/>
            <person name="Sherpa N."/>
            <person name="Shi L."/>
            <person name="Shih D."/>
            <person name="Sparrow T."/>
            <person name="Spaulding J."/>
            <person name="Stalker J."/>
            <person name="Stange-Thomann N."/>
            <person name="Stavropoulos S."/>
            <person name="Stone C."/>
            <person name="Strader C."/>
            <person name="Tesfaye S."/>
            <person name="Thomson T."/>
            <person name="Thoulutsang Y."/>
            <person name="Thoulutsang D."/>
            <person name="Topham K."/>
            <person name="Topping I."/>
            <person name="Tsamla T."/>
            <person name="Vassiliev H."/>
            <person name="Vo A."/>
            <person name="Wangchuk T."/>
            <person name="Wangdi T."/>
            <person name="Weiand M."/>
            <person name="Wilkinson J."/>
            <person name="Wilson A."/>
            <person name="Yadav S."/>
            <person name="Young G."/>
            <person name="Yu Q."/>
            <person name="Zembek L."/>
            <person name="Zhong D."/>
            <person name="Zimmer A."/>
            <person name="Zwirko Z."/>
            <person name="Jaffe D.B."/>
            <person name="Alvarez P."/>
            <person name="Brockman W."/>
            <person name="Butler J."/>
            <person name="Chin C."/>
            <person name="Gnerre S."/>
            <person name="Grabherr M."/>
            <person name="Kleber M."/>
            <person name="Mauceli E."/>
            <person name="MacCallum I."/>
        </authorList>
    </citation>
    <scope>NUCLEOTIDE SEQUENCE [LARGE SCALE GENOMIC DNA]</scope>
    <source>
        <strain evidence="3">Tucson 15010-1051.87</strain>
    </source>
</reference>
<keyword evidence="1" id="KW-0732">Signal</keyword>
<dbReference type="Proteomes" id="UP000008792">
    <property type="component" value="Unassembled WGS sequence"/>
</dbReference>
<accession>B4LF70</accession>
<dbReference type="HOGENOM" id="CLU_2136072_0_0_1"/>
<feature type="chain" id="PRO_5002813206" evidence="1">
    <location>
        <begin position="28"/>
        <end position="111"/>
    </location>
</feature>
<keyword evidence="3" id="KW-1185">Reference proteome</keyword>
<evidence type="ECO:0000313" key="2">
    <source>
        <dbReference type="EMBL" id="EDW70258.1"/>
    </source>
</evidence>
<protein>
    <submittedName>
        <fullName evidence="2">Uncharacterized protein</fullName>
    </submittedName>
</protein>
<evidence type="ECO:0000313" key="3">
    <source>
        <dbReference type="Proteomes" id="UP000008792"/>
    </source>
</evidence>
<dbReference type="PhylomeDB" id="B4LF70"/>
<dbReference type="eggNOG" id="ENOG502TBHJ">
    <property type="taxonomic scope" value="Eukaryota"/>
</dbReference>
<proteinExistence type="predicted"/>
<dbReference type="AlphaFoldDB" id="B4LF70"/>
<gene>
    <name evidence="2" type="primary">Dvir\GJ11661</name>
    <name evidence="2" type="ORF">Dvir_GJ11661</name>
</gene>